<evidence type="ECO:0000256" key="3">
    <source>
        <dbReference type="ARBA" id="ARBA00022692"/>
    </source>
</evidence>
<evidence type="ECO:0000256" key="2">
    <source>
        <dbReference type="ARBA" id="ARBA00022475"/>
    </source>
</evidence>
<evidence type="ECO:0000259" key="7">
    <source>
        <dbReference type="Pfam" id="PF13396"/>
    </source>
</evidence>
<sequence length="71" mass="7709">MPSSIVLQSGGAGFVVLFGLVMVLVTLALIVWTFVDAQENSSHPAFLWALVVFFAPFLGVVLYVLIGRDRL</sequence>
<evidence type="ECO:0000313" key="8">
    <source>
        <dbReference type="EMBL" id="TYT61401.1"/>
    </source>
</evidence>
<dbReference type="Pfam" id="PF13396">
    <property type="entry name" value="PLDc_N"/>
    <property type="match status" value="1"/>
</dbReference>
<organism evidence="8 9">
    <name type="scientific">Natrialba swarupiae</name>
    <dbReference type="NCBI Taxonomy" id="2448032"/>
    <lineage>
        <taxon>Archaea</taxon>
        <taxon>Methanobacteriati</taxon>
        <taxon>Methanobacteriota</taxon>
        <taxon>Stenosarchaea group</taxon>
        <taxon>Halobacteria</taxon>
        <taxon>Halobacteriales</taxon>
        <taxon>Natrialbaceae</taxon>
        <taxon>Natrialba</taxon>
    </lineage>
</organism>
<evidence type="ECO:0000256" key="6">
    <source>
        <dbReference type="SAM" id="Phobius"/>
    </source>
</evidence>
<evidence type="ECO:0000256" key="4">
    <source>
        <dbReference type="ARBA" id="ARBA00022989"/>
    </source>
</evidence>
<keyword evidence="4 6" id="KW-1133">Transmembrane helix</keyword>
<dbReference type="EMBL" id="VTAW01000018">
    <property type="protein sequence ID" value="TYT61401.1"/>
    <property type="molecule type" value="Genomic_DNA"/>
</dbReference>
<dbReference type="Proteomes" id="UP000324104">
    <property type="component" value="Unassembled WGS sequence"/>
</dbReference>
<proteinExistence type="predicted"/>
<dbReference type="AlphaFoldDB" id="A0A5D5AQS0"/>
<dbReference type="RefSeq" id="WP_149082047.1">
    <property type="nucleotide sequence ID" value="NZ_VTAW01000018.1"/>
</dbReference>
<protein>
    <recommendedName>
        <fullName evidence="7">Cardiolipin synthase N-terminal domain-containing protein</fullName>
    </recommendedName>
</protein>
<feature type="domain" description="Cardiolipin synthase N-terminal" evidence="7">
    <location>
        <begin position="23"/>
        <end position="68"/>
    </location>
</feature>
<keyword evidence="2" id="KW-1003">Cell membrane</keyword>
<keyword evidence="3 6" id="KW-0812">Transmembrane</keyword>
<evidence type="ECO:0000313" key="9">
    <source>
        <dbReference type="Proteomes" id="UP000324104"/>
    </source>
</evidence>
<feature type="transmembrane region" description="Helical" evidence="6">
    <location>
        <begin position="46"/>
        <end position="66"/>
    </location>
</feature>
<feature type="transmembrane region" description="Helical" evidence="6">
    <location>
        <begin position="12"/>
        <end position="34"/>
    </location>
</feature>
<dbReference type="GO" id="GO:0005886">
    <property type="term" value="C:plasma membrane"/>
    <property type="evidence" value="ECO:0007669"/>
    <property type="project" value="UniProtKB-SubCell"/>
</dbReference>
<keyword evidence="5 6" id="KW-0472">Membrane</keyword>
<gene>
    <name evidence="8" type="ORF">FYC77_13620</name>
</gene>
<comment type="subcellular location">
    <subcellularLocation>
        <location evidence="1">Cell membrane</location>
        <topology evidence="1">Multi-pass membrane protein</topology>
    </subcellularLocation>
</comment>
<reference evidence="8 9" key="1">
    <citation type="submission" date="2019-08" db="EMBL/GenBank/DDBJ databases">
        <title>Archaea genome.</title>
        <authorList>
            <person name="Kajale S."/>
            <person name="Shouche Y."/>
            <person name="Deshpande N."/>
            <person name="Sharma A."/>
        </authorList>
    </citation>
    <scope>NUCLEOTIDE SEQUENCE [LARGE SCALE GENOMIC DNA]</scope>
    <source>
        <strain evidence="8 9">ESP3B_9</strain>
    </source>
</reference>
<keyword evidence="9" id="KW-1185">Reference proteome</keyword>
<evidence type="ECO:0000256" key="5">
    <source>
        <dbReference type="ARBA" id="ARBA00023136"/>
    </source>
</evidence>
<dbReference type="InterPro" id="IPR027379">
    <property type="entry name" value="CLS_N"/>
</dbReference>
<accession>A0A5D5AQS0</accession>
<name>A0A5D5AQS0_9EURY</name>
<evidence type="ECO:0000256" key="1">
    <source>
        <dbReference type="ARBA" id="ARBA00004651"/>
    </source>
</evidence>
<comment type="caution">
    <text evidence="8">The sequence shown here is derived from an EMBL/GenBank/DDBJ whole genome shotgun (WGS) entry which is preliminary data.</text>
</comment>